<protein>
    <recommendedName>
        <fullName evidence="1">N-acetyltransferase domain-containing protein</fullName>
    </recommendedName>
</protein>
<dbReference type="InterPro" id="IPR000182">
    <property type="entry name" value="GNAT_dom"/>
</dbReference>
<proteinExistence type="predicted"/>
<dbReference type="Pfam" id="PF13302">
    <property type="entry name" value="Acetyltransf_3"/>
    <property type="match status" value="1"/>
</dbReference>
<evidence type="ECO:0000313" key="2">
    <source>
        <dbReference type="EMBL" id="SVD42084.1"/>
    </source>
</evidence>
<organism evidence="2">
    <name type="scientific">marine metagenome</name>
    <dbReference type="NCBI Taxonomy" id="408172"/>
    <lineage>
        <taxon>unclassified sequences</taxon>
        <taxon>metagenomes</taxon>
        <taxon>ecological metagenomes</taxon>
    </lineage>
</organism>
<accession>A0A382V6G8</accession>
<dbReference type="EMBL" id="UINC01149544">
    <property type="protein sequence ID" value="SVD42084.1"/>
    <property type="molecule type" value="Genomic_DNA"/>
</dbReference>
<dbReference type="PANTHER" id="PTHR43415">
    <property type="entry name" value="SPERMIDINE N(1)-ACETYLTRANSFERASE"/>
    <property type="match status" value="1"/>
</dbReference>
<evidence type="ECO:0000259" key="1">
    <source>
        <dbReference type="PROSITE" id="PS51186"/>
    </source>
</evidence>
<dbReference type="AlphaFoldDB" id="A0A382V6G8"/>
<dbReference type="PROSITE" id="PS51186">
    <property type="entry name" value="GNAT"/>
    <property type="match status" value="1"/>
</dbReference>
<dbReference type="GO" id="GO:0016747">
    <property type="term" value="F:acyltransferase activity, transferring groups other than amino-acyl groups"/>
    <property type="evidence" value="ECO:0007669"/>
    <property type="project" value="InterPro"/>
</dbReference>
<sequence length="150" mass="17074">MSESLTLRKAKLTDEKLILNWTNDQETRKWSLSSKMISTLEHHQWFERKVNSPNVLMLILERRKKPAGLARLEINAGGIVLHYLIAPDERGKGLASRLLIMAMSEKRKIWGNNQVLAYTLPNNMASIKSLEKTGFSLMSSTEEVKCYGAN</sequence>
<feature type="domain" description="N-acetyltransferase" evidence="1">
    <location>
        <begin position="5"/>
        <end position="150"/>
    </location>
</feature>
<name>A0A382V6G8_9ZZZZ</name>
<dbReference type="InterPro" id="IPR016181">
    <property type="entry name" value="Acyl_CoA_acyltransferase"/>
</dbReference>
<gene>
    <name evidence="2" type="ORF">METZ01_LOCUS394938</name>
</gene>
<dbReference type="Gene3D" id="3.40.630.30">
    <property type="match status" value="1"/>
</dbReference>
<dbReference type="CDD" id="cd04301">
    <property type="entry name" value="NAT_SF"/>
    <property type="match status" value="1"/>
</dbReference>
<dbReference type="PANTHER" id="PTHR43415:SF3">
    <property type="entry name" value="GNAT-FAMILY ACETYLTRANSFERASE"/>
    <property type="match status" value="1"/>
</dbReference>
<reference evidence="2" key="1">
    <citation type="submission" date="2018-05" db="EMBL/GenBank/DDBJ databases">
        <authorList>
            <person name="Lanie J.A."/>
            <person name="Ng W.-L."/>
            <person name="Kazmierczak K.M."/>
            <person name="Andrzejewski T.M."/>
            <person name="Davidsen T.M."/>
            <person name="Wayne K.J."/>
            <person name="Tettelin H."/>
            <person name="Glass J.I."/>
            <person name="Rusch D."/>
            <person name="Podicherti R."/>
            <person name="Tsui H.-C.T."/>
            <person name="Winkler M.E."/>
        </authorList>
    </citation>
    <scope>NUCLEOTIDE SEQUENCE</scope>
</reference>
<dbReference type="SUPFAM" id="SSF55729">
    <property type="entry name" value="Acyl-CoA N-acyltransferases (Nat)"/>
    <property type="match status" value="1"/>
</dbReference>